<evidence type="ECO:0000313" key="2">
    <source>
        <dbReference type="Proteomes" id="UP001500618"/>
    </source>
</evidence>
<organism evidence="1 2">
    <name type="scientific">Fodinicola feengrottensis</name>
    <dbReference type="NCBI Taxonomy" id="435914"/>
    <lineage>
        <taxon>Bacteria</taxon>
        <taxon>Bacillati</taxon>
        <taxon>Actinomycetota</taxon>
        <taxon>Actinomycetes</taxon>
        <taxon>Mycobacteriales</taxon>
        <taxon>Fodinicola</taxon>
    </lineage>
</organism>
<evidence type="ECO:0000313" key="1">
    <source>
        <dbReference type="EMBL" id="GAA1710570.1"/>
    </source>
</evidence>
<accession>A0ABP4URG7</accession>
<dbReference type="EMBL" id="BAAANY010000036">
    <property type="protein sequence ID" value="GAA1710570.1"/>
    <property type="molecule type" value="Genomic_DNA"/>
</dbReference>
<dbReference type="Proteomes" id="UP001500618">
    <property type="component" value="Unassembled WGS sequence"/>
</dbReference>
<reference evidence="2" key="1">
    <citation type="journal article" date="2019" name="Int. J. Syst. Evol. Microbiol.">
        <title>The Global Catalogue of Microorganisms (GCM) 10K type strain sequencing project: providing services to taxonomists for standard genome sequencing and annotation.</title>
        <authorList>
            <consortium name="The Broad Institute Genomics Platform"/>
            <consortium name="The Broad Institute Genome Sequencing Center for Infectious Disease"/>
            <person name="Wu L."/>
            <person name="Ma J."/>
        </authorList>
    </citation>
    <scope>NUCLEOTIDE SEQUENCE [LARGE SCALE GENOMIC DNA]</scope>
    <source>
        <strain evidence="2">JCM 14718</strain>
    </source>
</reference>
<dbReference type="RefSeq" id="WP_344314413.1">
    <property type="nucleotide sequence ID" value="NZ_BAAANY010000036.1"/>
</dbReference>
<keyword evidence="2" id="KW-1185">Reference proteome</keyword>
<proteinExistence type="predicted"/>
<name>A0ABP4URG7_9ACTN</name>
<sequence length="56" mass="5242">MSVDPPVAVGVAVCGCLVPDGGAVAVGDAPCGEAALSVNSPHLLAANVVITTTIAA</sequence>
<protein>
    <submittedName>
        <fullName evidence="1">Uncharacterized protein</fullName>
    </submittedName>
</protein>
<comment type="caution">
    <text evidence="1">The sequence shown here is derived from an EMBL/GenBank/DDBJ whole genome shotgun (WGS) entry which is preliminary data.</text>
</comment>
<gene>
    <name evidence="1" type="ORF">GCM10009765_69840</name>
</gene>